<dbReference type="OrthoDB" id="9768555at2"/>
<dbReference type="InterPro" id="IPR027417">
    <property type="entry name" value="P-loop_NTPase"/>
</dbReference>
<dbReference type="Pfam" id="PF07728">
    <property type="entry name" value="AAA_5"/>
    <property type="match status" value="1"/>
</dbReference>
<comment type="caution">
    <text evidence="2">The sequence shown here is derived from an EMBL/GenBank/DDBJ whole genome shotgun (WGS) entry which is preliminary data.</text>
</comment>
<dbReference type="EMBL" id="PNCJ01000010">
    <property type="protein sequence ID" value="TMP38272.1"/>
    <property type="molecule type" value="Genomic_DNA"/>
</dbReference>
<sequence>MVRPLRQRAEQKFADELALLKEQDSASKPQGWQLSPRAVKAFILGEPELGVDKKYYGEAALVERAIVSLMSNQGLMLVGPPGTAKSMLSELLACAISGTSELLVQGTAGTSEEQLKYTWNFAQLLSNGPSLEALVKSPIYHAMEQGKVARIEELTRCPQEIQDALISILSEKQLTVPELGVSIQAQPGFNLIGTANLADKGVNEMSSALKRRFNFETVPVLQDPLQERRLIQSQVSTQLAQQSVSVAIADELVALLVQVFNDLRRKGQSNLQSLEAVLSTAEAVNIVHACALQSHFLQQPLSGAHIAQQMHGSVIKDNVEDMAKLASYLDIIVRERAREQAHWRDFFEAGKVLWMS</sequence>
<dbReference type="GO" id="GO:0016887">
    <property type="term" value="F:ATP hydrolysis activity"/>
    <property type="evidence" value="ECO:0007669"/>
    <property type="project" value="InterPro"/>
</dbReference>
<gene>
    <name evidence="2" type="ORF">CWB98_07240</name>
</gene>
<proteinExistence type="predicted"/>
<dbReference type="InterPro" id="IPR011704">
    <property type="entry name" value="ATPase_dyneun-rel_AAA"/>
</dbReference>
<accession>A0A5S3X4D3</accession>
<dbReference type="RefSeq" id="WP_138544234.1">
    <property type="nucleotide sequence ID" value="NZ_PNCJ01000010.1"/>
</dbReference>
<dbReference type="Gene3D" id="3.40.50.300">
    <property type="entry name" value="P-loop containing nucleotide triphosphate hydrolases"/>
    <property type="match status" value="1"/>
</dbReference>
<dbReference type="AlphaFoldDB" id="A0A5S3X4D3"/>
<reference evidence="3" key="2">
    <citation type="submission" date="2019-06" db="EMBL/GenBank/DDBJ databases">
        <title>Co-occurence of chitin degradation, pigmentation and bioactivity in marine Pseudoalteromonas.</title>
        <authorList>
            <person name="Sonnenschein E.C."/>
            <person name="Bech P.K."/>
        </authorList>
    </citation>
    <scope>NUCLEOTIDE SEQUENCE [LARGE SCALE GENOMIC DNA]</scope>
    <source>
        <strain evidence="3">S2599</strain>
    </source>
</reference>
<evidence type="ECO:0000313" key="3">
    <source>
        <dbReference type="Proteomes" id="UP000306719"/>
    </source>
</evidence>
<dbReference type="SUPFAM" id="SSF52540">
    <property type="entry name" value="P-loop containing nucleoside triphosphate hydrolases"/>
    <property type="match status" value="1"/>
</dbReference>
<reference evidence="2 3" key="1">
    <citation type="submission" date="2018-01" db="EMBL/GenBank/DDBJ databases">
        <authorList>
            <person name="Paulsen S."/>
            <person name="Gram L.K."/>
        </authorList>
    </citation>
    <scope>NUCLEOTIDE SEQUENCE [LARGE SCALE GENOMIC DNA]</scope>
    <source>
        <strain evidence="2 3">S2599</strain>
    </source>
</reference>
<organism evidence="2 3">
    <name type="scientific">Pseudoalteromonas rubra</name>
    <dbReference type="NCBI Taxonomy" id="43658"/>
    <lineage>
        <taxon>Bacteria</taxon>
        <taxon>Pseudomonadati</taxon>
        <taxon>Pseudomonadota</taxon>
        <taxon>Gammaproteobacteria</taxon>
        <taxon>Alteromonadales</taxon>
        <taxon>Pseudoalteromonadaceae</taxon>
        <taxon>Pseudoalteromonas</taxon>
    </lineage>
</organism>
<dbReference type="PANTHER" id="PTHR42759:SF1">
    <property type="entry name" value="MAGNESIUM-CHELATASE SUBUNIT CHLD"/>
    <property type="match status" value="1"/>
</dbReference>
<feature type="domain" description="ATPase dynein-related AAA" evidence="1">
    <location>
        <begin position="75"/>
        <end position="213"/>
    </location>
</feature>
<dbReference type="Proteomes" id="UP000306719">
    <property type="component" value="Unassembled WGS sequence"/>
</dbReference>
<evidence type="ECO:0000259" key="1">
    <source>
        <dbReference type="Pfam" id="PF07728"/>
    </source>
</evidence>
<dbReference type="PANTHER" id="PTHR42759">
    <property type="entry name" value="MOXR FAMILY PROTEIN"/>
    <property type="match status" value="1"/>
</dbReference>
<evidence type="ECO:0000313" key="2">
    <source>
        <dbReference type="EMBL" id="TMP38272.1"/>
    </source>
</evidence>
<name>A0A5S3X4D3_9GAMM</name>
<protein>
    <submittedName>
        <fullName evidence="2">AAA family ATPase</fullName>
    </submittedName>
</protein>
<dbReference type="GO" id="GO:0005524">
    <property type="term" value="F:ATP binding"/>
    <property type="evidence" value="ECO:0007669"/>
    <property type="project" value="InterPro"/>
</dbReference>
<dbReference type="InterPro" id="IPR050764">
    <property type="entry name" value="CbbQ/NirQ/NorQ/GpvN"/>
</dbReference>